<dbReference type="PRINTS" id="PR00503">
    <property type="entry name" value="BROMODOMAIN"/>
</dbReference>
<dbReference type="GO" id="GO:0031490">
    <property type="term" value="F:chromatin DNA binding"/>
    <property type="evidence" value="ECO:0007669"/>
    <property type="project" value="TreeGrafter"/>
</dbReference>
<feature type="domain" description="CBP/p300-type HAT" evidence="21">
    <location>
        <begin position="262"/>
        <end position="640"/>
    </location>
</feature>
<evidence type="ECO:0000259" key="20">
    <source>
        <dbReference type="PROSITE" id="PS50134"/>
    </source>
</evidence>
<keyword evidence="4" id="KW-0808">Transferase</keyword>
<dbReference type="SMART" id="SM00291">
    <property type="entry name" value="ZnF_ZZ"/>
    <property type="match status" value="1"/>
</dbReference>
<keyword evidence="11" id="KW-0010">Activator</keyword>
<evidence type="ECO:0000256" key="9">
    <source>
        <dbReference type="ARBA" id="ARBA00023015"/>
    </source>
</evidence>
<dbReference type="CDD" id="cd15557">
    <property type="entry name" value="PHD_CBP_p300"/>
    <property type="match status" value="1"/>
</dbReference>
<dbReference type="InterPro" id="IPR013083">
    <property type="entry name" value="Znf_RING/FYVE/PHD"/>
</dbReference>
<dbReference type="InterPro" id="IPR010303">
    <property type="entry name" value="RING_CBP-p300"/>
</dbReference>
<dbReference type="PROSITE" id="PS01357">
    <property type="entry name" value="ZF_ZZ_1"/>
    <property type="match status" value="1"/>
</dbReference>
<dbReference type="GO" id="GO:0045944">
    <property type="term" value="P:positive regulation of transcription by RNA polymerase II"/>
    <property type="evidence" value="ECO:0007669"/>
    <property type="project" value="TreeGrafter"/>
</dbReference>
<evidence type="ECO:0000256" key="6">
    <source>
        <dbReference type="ARBA" id="ARBA00022771"/>
    </source>
</evidence>
<keyword evidence="5 17" id="KW-0479">Metal-binding</keyword>
<feature type="domain" description="Bromo" evidence="19">
    <location>
        <begin position="36"/>
        <end position="107"/>
    </location>
</feature>
<evidence type="ECO:0000256" key="11">
    <source>
        <dbReference type="ARBA" id="ARBA00023159"/>
    </source>
</evidence>
<evidence type="ECO:0000256" key="15">
    <source>
        <dbReference type="ARBA" id="ARBA00048017"/>
    </source>
</evidence>
<dbReference type="InterPro" id="IPR013178">
    <property type="entry name" value="Histone_AcTrfase_Rtt109/CBP"/>
</dbReference>
<keyword evidence="13" id="KW-0539">Nucleus</keyword>
<keyword evidence="10 16" id="KW-0103">Bromodomain</keyword>
<dbReference type="WBParaSite" id="ACRNAN_scaffold3398.g8967.t1">
    <property type="protein sequence ID" value="ACRNAN_scaffold3398.g8967.t1"/>
    <property type="gene ID" value="ACRNAN_scaffold3398.g8967"/>
</dbReference>
<feature type="region of interest" description="Disordered" evidence="18">
    <location>
        <begin position="902"/>
        <end position="950"/>
    </location>
</feature>
<evidence type="ECO:0000256" key="5">
    <source>
        <dbReference type="ARBA" id="ARBA00022723"/>
    </source>
</evidence>
<sequence>MFPSKETSADPLPVEDKTFSKEELQNHLMPIWNKLDEMDEASPFRGSVNPKLLNKKEDNFTFVKKPMNLIRKNLEEGMYTNPREFCDDMWLMFDNAWLNNPKNSKVYKSCSKLAECFVNAINPVMCNMGYCCGQKCTFTPLPLFCYSQRKCVIKRDQEYYLYESGSTQSGVTVSDKYIYCLKCFNKLQEEGLNENLNETPNMTTKSKFIKMKNTQIEPLESCKNCKRKCHRICANFNKKVFPEGFICDTCRKEKRIPKPENKFTAKKLPHCQLSRHIEDRVNQYMIKESGLSAGQYEVVIRVLCAVDKKVEVKPMMKQKYAGFPDRFPYRSKAIFAFEVVDGAEICFFGLHVQEYGNDCPPPNRGRVYIAYLDSVHFFQPKQLRTDVYHEILLGYLEYVKKLGYTMAHIWASPPSEGDDYIFHCHPPEQQIPKPKRLQDWYEKMLKKGIKEKIVVEYKNTLQSKPVQRQSKYDAVQTPLSLPYFEGNFLPNIIEDCIRDAEKEENKRRKHEAAQAKDGDEEIYQVDDEGRAKKSNKSSNNKKKNNWKKSGGGAGDKVMDKLYTFLKNHNEAFFTVHLISDQEPAMNKPIQDPDPPVSSELMDGRDTFLNKARDEHWEFSSLRRAKYSSLCFCHALHTEKNKNMAYTCNNCNNTNACWHCTTCDDFDLCASCYNTVTHEHKFEKISTIIGVSNSKNAESANTRNKSVKRCNQYLIHACQCIDADCCRKTCHKMKKVVAHTKQCKKRQQTKCPVCKQLIMLCYYHAKHCNQQSCPVLFCSNIRQKLQEQKKSQNRRDDKLTRRRMKMLIASNGSGSVYASTSSVSAIPPSNHPHIPPTMQANSMHFGTNGNIGPNGMPNQGPMMGMNLPGTRPVNNMVDMNNPPEYSSQDKLIKQFESNLNIQHNDADEQPGAPPPRPQYTTPPIQYATPPPNQYLQPAHQKPPYQPSPHGYYSQEQHVQLYSQPAYAMSLAPPSMESQSASTKTDQVDNRRKRNFSKTSDNNTRSTRERNFAGAATELKDQFYERHKSIDPMAMVHETHGGGASIIRPNKLDIPTLIRPLPPDSPPEKRQKRQIIDENLENTNDEYLKKNSVDECLEDTQNRALHMTLDTENTNDEYLKKNSVEEYLKDTQNRALLMTLDTEPMKLVIIDVNVRWYKLVPSALSYYKENEHPQVFVTFYATERSDSGFIFMIPAHVKTNEPNGKEKNGIVICSNIWANNHDSTRQQRQDSSGSKSKSQKTPVHCLYACQSCGKKKGKGKQAIEDVVETNDDDEEMVGEEDDDEGYENEEEIISQNKSKVISNKNTTFLLKSCKEHQFQIRIAEINENLEHKSCGKKFFPELNNNLTGQKFKQQPKQPKGLPKDLVDAIYKTCIRIIRSKVKKGEDLIQNDDRLLVNGNHLGQEENESQLISIAHVKALHICRKVLANISTPTWRELLFSEKFRNDFEKKVHELELYEINNGEINKMKEISKMNNGEIKKPREQSFGQANIQFKTKALGCELFKEAILHFVNENSADIEFCVIEDVAYDITKILNFDDKKTKILTKLEAQTKLAKMHNLGFPRNMNWSHAEEVLDKCKKRKSDVTKKKKSEDILRIIDWYRQKLAEDPMISIRKLLELEYMVDGENELLENMVDEENELLENMVDGENELNIVNIGGQEEAELPTSSKATPKIYHVYYY</sequence>
<evidence type="ECO:0000256" key="12">
    <source>
        <dbReference type="ARBA" id="ARBA00023163"/>
    </source>
</evidence>
<keyword evidence="14" id="KW-0012">Acyltransferase</keyword>
<dbReference type="GO" id="GO:0005634">
    <property type="term" value="C:nucleus"/>
    <property type="evidence" value="ECO:0007669"/>
    <property type="project" value="UniProtKB-SubCell"/>
</dbReference>
<feature type="compositionally biased region" description="Basic residues" evidence="18">
    <location>
        <begin position="532"/>
        <end position="546"/>
    </location>
</feature>
<evidence type="ECO:0000313" key="22">
    <source>
        <dbReference type="Proteomes" id="UP000887540"/>
    </source>
</evidence>
<dbReference type="GO" id="GO:0005667">
    <property type="term" value="C:transcription regulator complex"/>
    <property type="evidence" value="ECO:0007669"/>
    <property type="project" value="TreeGrafter"/>
</dbReference>
<evidence type="ECO:0000256" key="2">
    <source>
        <dbReference type="ARBA" id="ARBA00013184"/>
    </source>
</evidence>
<dbReference type="Pfam" id="PF08214">
    <property type="entry name" value="HAT_KAT11"/>
    <property type="match status" value="1"/>
</dbReference>
<evidence type="ECO:0000256" key="7">
    <source>
        <dbReference type="ARBA" id="ARBA00022833"/>
    </source>
</evidence>
<dbReference type="InterPro" id="IPR000433">
    <property type="entry name" value="Znf_ZZ"/>
</dbReference>
<name>A0A914DR75_9BILA</name>
<dbReference type="Proteomes" id="UP000887540">
    <property type="component" value="Unplaced"/>
</dbReference>
<reference evidence="23" key="1">
    <citation type="submission" date="2022-11" db="UniProtKB">
        <authorList>
            <consortium name="WormBaseParasite"/>
        </authorList>
    </citation>
    <scope>IDENTIFICATION</scope>
</reference>
<dbReference type="SUPFAM" id="SSF47370">
    <property type="entry name" value="Bromodomain"/>
    <property type="match status" value="1"/>
</dbReference>
<evidence type="ECO:0000313" key="23">
    <source>
        <dbReference type="WBParaSite" id="ACRNAN_scaffold3398.g8967.t1"/>
    </source>
</evidence>
<dbReference type="GO" id="GO:0003713">
    <property type="term" value="F:transcription coactivator activity"/>
    <property type="evidence" value="ECO:0007669"/>
    <property type="project" value="TreeGrafter"/>
</dbReference>
<comment type="catalytic activity">
    <reaction evidence="15">
        <text>L-lysyl-[protein] + acetyl-CoA = N(6)-acetyl-L-lysyl-[protein] + CoA + H(+)</text>
        <dbReference type="Rhea" id="RHEA:45948"/>
        <dbReference type="Rhea" id="RHEA-COMP:9752"/>
        <dbReference type="Rhea" id="RHEA-COMP:10731"/>
        <dbReference type="ChEBI" id="CHEBI:15378"/>
        <dbReference type="ChEBI" id="CHEBI:29969"/>
        <dbReference type="ChEBI" id="CHEBI:57287"/>
        <dbReference type="ChEBI" id="CHEBI:57288"/>
        <dbReference type="ChEBI" id="CHEBI:61930"/>
        <dbReference type="EC" id="2.3.1.48"/>
    </reaction>
</comment>
<dbReference type="Gene3D" id="3.30.60.90">
    <property type="match status" value="1"/>
</dbReference>
<dbReference type="InterPro" id="IPR043145">
    <property type="entry name" value="Znf_ZZ_sf"/>
</dbReference>
<dbReference type="InterPro" id="IPR000197">
    <property type="entry name" value="Znf_TAZ"/>
</dbReference>
<evidence type="ECO:0000259" key="21">
    <source>
        <dbReference type="PROSITE" id="PS51727"/>
    </source>
</evidence>
<feature type="compositionally biased region" description="Polar residues" evidence="18">
    <location>
        <begin position="974"/>
        <end position="983"/>
    </location>
</feature>
<feature type="domain" description="TAZ-type" evidence="20">
    <location>
        <begin position="699"/>
        <end position="780"/>
    </location>
</feature>
<evidence type="ECO:0000259" key="19">
    <source>
        <dbReference type="PROSITE" id="PS50014"/>
    </source>
</evidence>
<dbReference type="InterPro" id="IPR056484">
    <property type="entry name" value="PHD_P300"/>
</dbReference>
<dbReference type="InterPro" id="IPR001487">
    <property type="entry name" value="Bromodomain"/>
</dbReference>
<dbReference type="PANTHER" id="PTHR13808:SF1">
    <property type="entry name" value="HISTONE ACETYLTRANSFERASE"/>
    <property type="match status" value="1"/>
</dbReference>
<dbReference type="SMART" id="SM00297">
    <property type="entry name" value="BROMO"/>
    <property type="match status" value="1"/>
</dbReference>
<comment type="subcellular location">
    <subcellularLocation>
        <location evidence="1">Nucleus</location>
    </subcellularLocation>
</comment>
<keyword evidence="12" id="KW-0804">Transcription</keyword>
<dbReference type="GO" id="GO:0004402">
    <property type="term" value="F:histone acetyltransferase activity"/>
    <property type="evidence" value="ECO:0007669"/>
    <property type="project" value="InterPro"/>
</dbReference>
<evidence type="ECO:0000256" key="8">
    <source>
        <dbReference type="ARBA" id="ARBA00022853"/>
    </source>
</evidence>
<dbReference type="PROSITE" id="PS51727">
    <property type="entry name" value="CBP_P300_HAT"/>
    <property type="match status" value="1"/>
</dbReference>
<dbReference type="GO" id="GO:0000123">
    <property type="term" value="C:histone acetyltransferase complex"/>
    <property type="evidence" value="ECO:0007669"/>
    <property type="project" value="TreeGrafter"/>
</dbReference>
<dbReference type="SUPFAM" id="SSF57933">
    <property type="entry name" value="TAZ domain"/>
    <property type="match status" value="1"/>
</dbReference>
<feature type="region of interest" description="Disordered" evidence="18">
    <location>
        <begin position="970"/>
        <end position="1012"/>
    </location>
</feature>
<dbReference type="GO" id="GO:0008270">
    <property type="term" value="F:zinc ion binding"/>
    <property type="evidence" value="ECO:0007669"/>
    <property type="project" value="UniProtKB-KW"/>
</dbReference>
<dbReference type="Gene3D" id="1.20.920.10">
    <property type="entry name" value="Bromodomain-like"/>
    <property type="match status" value="1"/>
</dbReference>
<dbReference type="SMART" id="SM00551">
    <property type="entry name" value="ZnF_TAZ"/>
    <property type="match status" value="1"/>
</dbReference>
<dbReference type="GO" id="GO:0140297">
    <property type="term" value="F:DNA-binding transcription factor binding"/>
    <property type="evidence" value="ECO:0007669"/>
    <property type="project" value="UniProtKB-ARBA"/>
</dbReference>
<dbReference type="SUPFAM" id="SSF57850">
    <property type="entry name" value="RING/U-box"/>
    <property type="match status" value="1"/>
</dbReference>
<proteinExistence type="predicted"/>
<keyword evidence="7 17" id="KW-0862">Zinc</keyword>
<evidence type="ECO:0000256" key="1">
    <source>
        <dbReference type="ARBA" id="ARBA00004123"/>
    </source>
</evidence>
<feature type="compositionally biased region" description="Basic and acidic residues" evidence="18">
    <location>
        <begin position="504"/>
        <end position="517"/>
    </location>
</feature>
<keyword evidence="6 17" id="KW-0863">Zinc-finger</keyword>
<evidence type="ECO:0000256" key="18">
    <source>
        <dbReference type="SAM" id="MobiDB-lite"/>
    </source>
</evidence>
<dbReference type="PROSITE" id="PS50014">
    <property type="entry name" value="BROMODOMAIN_2"/>
    <property type="match status" value="1"/>
</dbReference>
<keyword evidence="9" id="KW-0805">Transcription regulation</keyword>
<evidence type="ECO:0000256" key="16">
    <source>
        <dbReference type="PROSITE-ProRule" id="PRU00035"/>
    </source>
</evidence>
<evidence type="ECO:0000256" key="10">
    <source>
        <dbReference type="ARBA" id="ARBA00023117"/>
    </source>
</evidence>
<dbReference type="EC" id="2.3.1.48" evidence="2"/>
<dbReference type="Pfam" id="PF02135">
    <property type="entry name" value="zf-TAZ"/>
    <property type="match status" value="1"/>
</dbReference>
<evidence type="ECO:0000256" key="13">
    <source>
        <dbReference type="ARBA" id="ARBA00023242"/>
    </source>
</evidence>
<accession>A0A914DR75</accession>
<dbReference type="Pfam" id="PF23570">
    <property type="entry name" value="PHD_P300"/>
    <property type="match status" value="1"/>
</dbReference>
<dbReference type="PANTHER" id="PTHR13808">
    <property type="entry name" value="CBP/P300-RELATED"/>
    <property type="match status" value="1"/>
</dbReference>
<feature type="zinc finger region" description="TAZ-type" evidence="17">
    <location>
        <begin position="699"/>
        <end position="780"/>
    </location>
</feature>
<dbReference type="CDD" id="cd15802">
    <property type="entry name" value="RING_CBP-p300"/>
    <property type="match status" value="1"/>
</dbReference>
<dbReference type="InterPro" id="IPR031162">
    <property type="entry name" value="CBP_P300_HAT"/>
</dbReference>
<evidence type="ECO:0000256" key="17">
    <source>
        <dbReference type="PROSITE-ProRule" id="PRU00203"/>
    </source>
</evidence>
<evidence type="ECO:0000256" key="14">
    <source>
        <dbReference type="ARBA" id="ARBA00023315"/>
    </source>
</evidence>
<dbReference type="InterPro" id="IPR035898">
    <property type="entry name" value="TAZ_dom_sf"/>
</dbReference>
<evidence type="ECO:0000256" key="4">
    <source>
        <dbReference type="ARBA" id="ARBA00022679"/>
    </source>
</evidence>
<dbReference type="Gene3D" id="2.10.110.40">
    <property type="match status" value="1"/>
</dbReference>
<keyword evidence="3" id="KW-0488">Methylation</keyword>
<keyword evidence="8" id="KW-0156">Chromatin regulator</keyword>
<dbReference type="InterPro" id="IPR036427">
    <property type="entry name" value="Bromodomain-like_sf"/>
</dbReference>
<organism evidence="22 23">
    <name type="scientific">Acrobeloides nanus</name>
    <dbReference type="NCBI Taxonomy" id="290746"/>
    <lineage>
        <taxon>Eukaryota</taxon>
        <taxon>Metazoa</taxon>
        <taxon>Ecdysozoa</taxon>
        <taxon>Nematoda</taxon>
        <taxon>Chromadorea</taxon>
        <taxon>Rhabditida</taxon>
        <taxon>Tylenchina</taxon>
        <taxon>Cephalobomorpha</taxon>
        <taxon>Cephaloboidea</taxon>
        <taxon>Cephalobidae</taxon>
        <taxon>Acrobeloides</taxon>
    </lineage>
</organism>
<dbReference type="Pfam" id="PF00569">
    <property type="entry name" value="ZZ"/>
    <property type="match status" value="1"/>
</dbReference>
<dbReference type="PROSITE" id="PS50134">
    <property type="entry name" value="ZF_TAZ"/>
    <property type="match status" value="1"/>
</dbReference>
<protein>
    <recommendedName>
        <fullName evidence="2">histone acetyltransferase</fullName>
        <ecNumber evidence="2">2.3.1.48</ecNumber>
    </recommendedName>
</protein>
<dbReference type="Pfam" id="PF06001">
    <property type="entry name" value="RING_CBP-p300"/>
    <property type="match status" value="1"/>
</dbReference>
<feature type="region of interest" description="Disordered" evidence="18">
    <location>
        <begin position="504"/>
        <end position="552"/>
    </location>
</feature>
<dbReference type="SMART" id="SM01250">
    <property type="entry name" value="KAT11"/>
    <property type="match status" value="1"/>
</dbReference>
<dbReference type="Pfam" id="PF00439">
    <property type="entry name" value="Bromodomain"/>
    <property type="match status" value="1"/>
</dbReference>
<dbReference type="Gene3D" id="1.20.1020.10">
    <property type="entry name" value="TAZ domain"/>
    <property type="match status" value="1"/>
</dbReference>
<evidence type="ECO:0000256" key="3">
    <source>
        <dbReference type="ARBA" id="ARBA00022481"/>
    </source>
</evidence>
<keyword evidence="22" id="KW-1185">Reference proteome</keyword>
<dbReference type="Gene3D" id="3.30.40.10">
    <property type="entry name" value="Zinc/RING finger domain, C3HC4 (zinc finger)"/>
    <property type="match status" value="1"/>
</dbReference>
<dbReference type="InterPro" id="IPR038547">
    <property type="entry name" value="RING_CBP-p300_sf"/>
</dbReference>